<evidence type="ECO:0000256" key="3">
    <source>
        <dbReference type="ARBA" id="ARBA00022840"/>
    </source>
</evidence>
<evidence type="ECO:0000313" key="4">
    <source>
        <dbReference type="EMBL" id="KAK6784947.1"/>
    </source>
</evidence>
<gene>
    <name evidence="4" type="ORF">RDI58_018402</name>
</gene>
<evidence type="ECO:0000313" key="5">
    <source>
        <dbReference type="Proteomes" id="UP001371456"/>
    </source>
</evidence>
<accession>A0AAN8YA39</accession>
<dbReference type="AlphaFoldDB" id="A0AAN8YA39"/>
<keyword evidence="2" id="KW-0378">Hydrolase</keyword>
<evidence type="ECO:0000256" key="1">
    <source>
        <dbReference type="ARBA" id="ARBA00022741"/>
    </source>
</evidence>
<dbReference type="PANTHER" id="PTHR45626">
    <property type="entry name" value="TRANSCRIPTION TERMINATION FACTOR 2-RELATED"/>
    <property type="match status" value="1"/>
</dbReference>
<dbReference type="GO" id="GO:0006289">
    <property type="term" value="P:nucleotide-excision repair"/>
    <property type="evidence" value="ECO:0007669"/>
    <property type="project" value="TreeGrafter"/>
</dbReference>
<organism evidence="4 5">
    <name type="scientific">Solanum bulbocastanum</name>
    <name type="common">Wild potato</name>
    <dbReference type="NCBI Taxonomy" id="147425"/>
    <lineage>
        <taxon>Eukaryota</taxon>
        <taxon>Viridiplantae</taxon>
        <taxon>Streptophyta</taxon>
        <taxon>Embryophyta</taxon>
        <taxon>Tracheophyta</taxon>
        <taxon>Spermatophyta</taxon>
        <taxon>Magnoliopsida</taxon>
        <taxon>eudicotyledons</taxon>
        <taxon>Gunneridae</taxon>
        <taxon>Pentapetalae</taxon>
        <taxon>asterids</taxon>
        <taxon>lamiids</taxon>
        <taxon>Solanales</taxon>
        <taxon>Solanaceae</taxon>
        <taxon>Solanoideae</taxon>
        <taxon>Solaneae</taxon>
        <taxon>Solanum</taxon>
    </lineage>
</organism>
<dbReference type="GO" id="GO:0005524">
    <property type="term" value="F:ATP binding"/>
    <property type="evidence" value="ECO:0007669"/>
    <property type="project" value="UniProtKB-KW"/>
</dbReference>
<dbReference type="GO" id="GO:0008094">
    <property type="term" value="F:ATP-dependent activity, acting on DNA"/>
    <property type="evidence" value="ECO:0007669"/>
    <property type="project" value="TreeGrafter"/>
</dbReference>
<protein>
    <submittedName>
        <fullName evidence="4">Uncharacterized protein</fullName>
    </submittedName>
</protein>
<dbReference type="InterPro" id="IPR050628">
    <property type="entry name" value="SNF2_RAD54_helicase_TF"/>
</dbReference>
<dbReference type="EMBL" id="JBANQN010000007">
    <property type="protein sequence ID" value="KAK6784947.1"/>
    <property type="molecule type" value="Genomic_DNA"/>
</dbReference>
<keyword evidence="1" id="KW-0547">Nucleotide-binding</keyword>
<reference evidence="4 5" key="1">
    <citation type="submission" date="2024-02" db="EMBL/GenBank/DDBJ databases">
        <title>de novo genome assembly of Solanum bulbocastanum strain 11H21.</title>
        <authorList>
            <person name="Hosaka A.J."/>
        </authorList>
    </citation>
    <scope>NUCLEOTIDE SEQUENCE [LARGE SCALE GENOMIC DNA]</scope>
    <source>
        <tissue evidence="4">Young leaves</tissue>
    </source>
</reference>
<dbReference type="GO" id="GO:0005634">
    <property type="term" value="C:nucleus"/>
    <property type="evidence" value="ECO:0007669"/>
    <property type="project" value="TreeGrafter"/>
</dbReference>
<sequence length="72" mass="8443">MGHENDGGDAMVLLKHKILKSLLLRRTKKERVADLSLPTKTVIMRKDSLDVSEFNYYKSLHNRSREQFDRLV</sequence>
<comment type="caution">
    <text evidence="4">The sequence shown here is derived from an EMBL/GenBank/DDBJ whole genome shotgun (WGS) entry which is preliminary data.</text>
</comment>
<proteinExistence type="predicted"/>
<dbReference type="Proteomes" id="UP001371456">
    <property type="component" value="Unassembled WGS sequence"/>
</dbReference>
<evidence type="ECO:0000256" key="2">
    <source>
        <dbReference type="ARBA" id="ARBA00022801"/>
    </source>
</evidence>
<keyword evidence="5" id="KW-1185">Reference proteome</keyword>
<dbReference type="PANTHER" id="PTHR45626:SF20">
    <property type="entry name" value="ATP-DEPENDENT HELICASE RHP16-LIKE"/>
    <property type="match status" value="1"/>
</dbReference>
<dbReference type="GO" id="GO:0016787">
    <property type="term" value="F:hydrolase activity"/>
    <property type="evidence" value="ECO:0007669"/>
    <property type="project" value="UniProtKB-KW"/>
</dbReference>
<keyword evidence="3" id="KW-0067">ATP-binding</keyword>
<name>A0AAN8YA39_SOLBU</name>